<evidence type="ECO:0000256" key="8">
    <source>
        <dbReference type="SAM" id="Phobius"/>
    </source>
</evidence>
<evidence type="ECO:0000313" key="9">
    <source>
        <dbReference type="EMBL" id="MEW1976609.1"/>
    </source>
</evidence>
<organism evidence="9 10">
    <name type="scientific">Microbacterium profundi</name>
    <dbReference type="NCBI Taxonomy" id="450380"/>
    <lineage>
        <taxon>Bacteria</taxon>
        <taxon>Bacillati</taxon>
        <taxon>Actinomycetota</taxon>
        <taxon>Actinomycetes</taxon>
        <taxon>Micrococcales</taxon>
        <taxon>Microbacteriaceae</taxon>
        <taxon>Microbacterium</taxon>
    </lineage>
</organism>
<feature type="transmembrane region" description="Helical" evidence="8">
    <location>
        <begin position="241"/>
        <end position="261"/>
    </location>
</feature>
<keyword evidence="4" id="KW-0997">Cell inner membrane</keyword>
<evidence type="ECO:0000313" key="10">
    <source>
        <dbReference type="Proteomes" id="UP001553715"/>
    </source>
</evidence>
<feature type="transmembrane region" description="Helical" evidence="8">
    <location>
        <begin position="61"/>
        <end position="80"/>
    </location>
</feature>
<sequence>MSGIDPNGLSSANKKLDAGFSGIISRIQVPRGAGRMVLLLVLTFALFTILNPRVFLNPVNLQNIGVASPEIGIIALAMMLSMLTGGIDLSIVAIANVSAITVSSLYIAISAGAGAETAESLAVVIILAGVAMGALLGAVNGVLISIVGVTPILTTLGTMQLFNGLALVWTGGVTISGAPSVLRSIGKATVIGIPVLFVILLIVAALIAIVVDRTPVGRKIQLQGANPVAARYSGISARRTLMLTYVLSGLLGGLAGLVFLSRNPSASADYGSSYVLLAIVIAVLGGTNPNGGFATVTGVILATLTLQVVSSGFTALRLSAYEYAIAQGVLLIAVMIFDQVRIRRRRRISPAATSETVAIATENRRKDRNPS</sequence>
<feature type="transmembrane region" description="Helical" evidence="8">
    <location>
        <begin position="293"/>
        <end position="314"/>
    </location>
</feature>
<keyword evidence="7 8" id="KW-0472">Membrane</keyword>
<keyword evidence="2" id="KW-0813">Transport</keyword>
<keyword evidence="10" id="KW-1185">Reference proteome</keyword>
<feature type="transmembrane region" description="Helical" evidence="8">
    <location>
        <begin position="320"/>
        <end position="337"/>
    </location>
</feature>
<feature type="transmembrane region" description="Helical" evidence="8">
    <location>
        <begin position="87"/>
        <end position="109"/>
    </location>
</feature>
<keyword evidence="5 8" id="KW-0812">Transmembrane</keyword>
<feature type="transmembrane region" description="Helical" evidence="8">
    <location>
        <begin position="267"/>
        <end position="286"/>
    </location>
</feature>
<dbReference type="Pfam" id="PF02653">
    <property type="entry name" value="BPD_transp_2"/>
    <property type="match status" value="1"/>
</dbReference>
<evidence type="ECO:0000256" key="3">
    <source>
        <dbReference type="ARBA" id="ARBA00022475"/>
    </source>
</evidence>
<evidence type="ECO:0000256" key="1">
    <source>
        <dbReference type="ARBA" id="ARBA00004651"/>
    </source>
</evidence>
<reference evidence="9 10" key="1">
    <citation type="submission" date="2024-06" db="EMBL/GenBank/DDBJ databases">
        <title>The Natural Products Discovery Center: Release of the First 8490 Sequenced Strains for Exploring Actinobacteria Biosynthetic Diversity.</title>
        <authorList>
            <person name="Kalkreuter E."/>
            <person name="Kautsar S.A."/>
            <person name="Yang D."/>
            <person name="Bader C.D."/>
            <person name="Teijaro C.N."/>
            <person name="Fluegel L."/>
            <person name="Davis C.M."/>
            <person name="Simpson J.R."/>
            <person name="Lauterbach L."/>
            <person name="Steele A.D."/>
            <person name="Gui C."/>
            <person name="Meng S."/>
            <person name="Li G."/>
            <person name="Viehrig K."/>
            <person name="Ye F."/>
            <person name="Su P."/>
            <person name="Kiefer A.F."/>
            <person name="Nichols A."/>
            <person name="Cepeda A.J."/>
            <person name="Yan W."/>
            <person name="Fan B."/>
            <person name="Jiang Y."/>
            <person name="Adhikari A."/>
            <person name="Zheng C.-J."/>
            <person name="Schuster L."/>
            <person name="Cowan T.M."/>
            <person name="Smanski M.J."/>
            <person name="Chevrette M.G."/>
            <person name="De Carvalho L.P.S."/>
            <person name="Shen B."/>
        </authorList>
    </citation>
    <scope>NUCLEOTIDE SEQUENCE [LARGE SCALE GENOMIC DNA]</scope>
    <source>
        <strain evidence="9 10">NPDC077434</strain>
    </source>
</reference>
<name>A0ABV3LL15_9MICO</name>
<comment type="caution">
    <text evidence="9">The sequence shown here is derived from an EMBL/GenBank/DDBJ whole genome shotgun (WGS) entry which is preliminary data.</text>
</comment>
<evidence type="ECO:0000256" key="5">
    <source>
        <dbReference type="ARBA" id="ARBA00022692"/>
    </source>
</evidence>
<dbReference type="RefSeq" id="WP_366233461.1">
    <property type="nucleotide sequence ID" value="NZ_JBFBMH010000038.1"/>
</dbReference>
<keyword evidence="6 8" id="KW-1133">Transmembrane helix</keyword>
<dbReference type="PANTHER" id="PTHR32196:SF21">
    <property type="entry name" value="ABC TRANSPORTER PERMEASE PROTEIN YPHD-RELATED"/>
    <property type="match status" value="1"/>
</dbReference>
<accession>A0ABV3LL15</accession>
<dbReference type="Proteomes" id="UP001553715">
    <property type="component" value="Unassembled WGS sequence"/>
</dbReference>
<dbReference type="InterPro" id="IPR001851">
    <property type="entry name" value="ABC_transp_permease"/>
</dbReference>
<gene>
    <name evidence="9" type="ORF">AB0301_16265</name>
</gene>
<proteinExistence type="predicted"/>
<keyword evidence="3" id="KW-1003">Cell membrane</keyword>
<evidence type="ECO:0000256" key="4">
    <source>
        <dbReference type="ARBA" id="ARBA00022519"/>
    </source>
</evidence>
<protein>
    <submittedName>
        <fullName evidence="9">ABC transporter permease</fullName>
    </submittedName>
</protein>
<evidence type="ECO:0000256" key="6">
    <source>
        <dbReference type="ARBA" id="ARBA00022989"/>
    </source>
</evidence>
<feature type="transmembrane region" description="Helical" evidence="8">
    <location>
        <begin position="36"/>
        <end position="55"/>
    </location>
</feature>
<dbReference type="CDD" id="cd06579">
    <property type="entry name" value="TM_PBP1_transp_AraH_like"/>
    <property type="match status" value="1"/>
</dbReference>
<comment type="subcellular location">
    <subcellularLocation>
        <location evidence="1">Cell membrane</location>
        <topology evidence="1">Multi-pass membrane protein</topology>
    </subcellularLocation>
</comment>
<feature type="transmembrane region" description="Helical" evidence="8">
    <location>
        <begin position="188"/>
        <end position="211"/>
    </location>
</feature>
<feature type="transmembrane region" description="Helical" evidence="8">
    <location>
        <begin position="161"/>
        <end position="182"/>
    </location>
</feature>
<feature type="transmembrane region" description="Helical" evidence="8">
    <location>
        <begin position="121"/>
        <end position="149"/>
    </location>
</feature>
<evidence type="ECO:0000256" key="2">
    <source>
        <dbReference type="ARBA" id="ARBA00022448"/>
    </source>
</evidence>
<evidence type="ECO:0000256" key="7">
    <source>
        <dbReference type="ARBA" id="ARBA00023136"/>
    </source>
</evidence>
<dbReference type="PANTHER" id="PTHR32196">
    <property type="entry name" value="ABC TRANSPORTER PERMEASE PROTEIN YPHD-RELATED-RELATED"/>
    <property type="match status" value="1"/>
</dbReference>
<dbReference type="EMBL" id="JBFBMH010000038">
    <property type="protein sequence ID" value="MEW1976609.1"/>
    <property type="molecule type" value="Genomic_DNA"/>
</dbReference>